<reference evidence="1" key="1">
    <citation type="journal article" date="2023" name="Mol. Phylogenet. Evol.">
        <title>Genome-scale phylogeny and comparative genomics of the fungal order Sordariales.</title>
        <authorList>
            <person name="Hensen N."/>
            <person name="Bonometti L."/>
            <person name="Westerberg I."/>
            <person name="Brannstrom I.O."/>
            <person name="Guillou S."/>
            <person name="Cros-Aarteil S."/>
            <person name="Calhoun S."/>
            <person name="Haridas S."/>
            <person name="Kuo A."/>
            <person name="Mondo S."/>
            <person name="Pangilinan J."/>
            <person name="Riley R."/>
            <person name="LaButti K."/>
            <person name="Andreopoulos B."/>
            <person name="Lipzen A."/>
            <person name="Chen C."/>
            <person name="Yan M."/>
            <person name="Daum C."/>
            <person name="Ng V."/>
            <person name="Clum A."/>
            <person name="Steindorff A."/>
            <person name="Ohm R.A."/>
            <person name="Martin F."/>
            <person name="Silar P."/>
            <person name="Natvig D.O."/>
            <person name="Lalanne C."/>
            <person name="Gautier V."/>
            <person name="Ament-Velasquez S.L."/>
            <person name="Kruys A."/>
            <person name="Hutchinson M.I."/>
            <person name="Powell A.J."/>
            <person name="Barry K."/>
            <person name="Miller A.N."/>
            <person name="Grigoriev I.V."/>
            <person name="Debuchy R."/>
            <person name="Gladieux P."/>
            <person name="Hiltunen Thoren M."/>
            <person name="Johannesson H."/>
        </authorList>
    </citation>
    <scope>NUCLEOTIDE SEQUENCE</scope>
    <source>
        <strain evidence="1">CBS 626.80</strain>
    </source>
</reference>
<name>A0AAN6SGJ2_9PEZI</name>
<protein>
    <submittedName>
        <fullName evidence="1">Uncharacterized protein</fullName>
    </submittedName>
</protein>
<proteinExistence type="predicted"/>
<dbReference type="EMBL" id="MU859129">
    <property type="protein sequence ID" value="KAK3952206.1"/>
    <property type="molecule type" value="Genomic_DNA"/>
</dbReference>
<gene>
    <name evidence="1" type="ORF">QBC32DRAFT_342129</name>
</gene>
<comment type="caution">
    <text evidence="1">The sequence shown here is derived from an EMBL/GenBank/DDBJ whole genome shotgun (WGS) entry which is preliminary data.</text>
</comment>
<keyword evidence="2" id="KW-1185">Reference proteome</keyword>
<sequence length="328" mass="36963">MPNELFVVNELVFPVLRSMPHASSYRNFAYLENEGCFTSMANNIFYFYYVPTWDWPPEGPIKLGNVITSIDKPEQPLYTAPLPDESDVYSSEKTEVEYSKEKLREGKFSILTTFLTILGVSVDVGAQWERSTDDLYIFQRVQTTQFIPQQSYLQKCVSADPVRRYLNRSRYRKPVYIITGLKTVHGAQAKSHILRSYGGTAAVAMDSTVWSSGAVPVSVQPGVEGKTETKRGTAFGGSSDFVLAFRVCKVRVVRKTGVVDEWEDYNKGAMLERRRESVEERLPEVVVESWEEPKAGDEGFDEDVLIEGDAKVACAIPRAAMEEDNGEE</sequence>
<evidence type="ECO:0000313" key="1">
    <source>
        <dbReference type="EMBL" id="KAK3952206.1"/>
    </source>
</evidence>
<dbReference type="AlphaFoldDB" id="A0AAN6SGJ2"/>
<accession>A0AAN6SGJ2</accession>
<dbReference type="Proteomes" id="UP001303222">
    <property type="component" value="Unassembled WGS sequence"/>
</dbReference>
<reference evidence="1" key="2">
    <citation type="submission" date="2023-06" db="EMBL/GenBank/DDBJ databases">
        <authorList>
            <consortium name="Lawrence Berkeley National Laboratory"/>
            <person name="Mondo S.J."/>
            <person name="Hensen N."/>
            <person name="Bonometti L."/>
            <person name="Westerberg I."/>
            <person name="Brannstrom I.O."/>
            <person name="Guillou S."/>
            <person name="Cros-Aarteil S."/>
            <person name="Calhoun S."/>
            <person name="Haridas S."/>
            <person name="Kuo A."/>
            <person name="Pangilinan J."/>
            <person name="Riley R."/>
            <person name="Labutti K."/>
            <person name="Andreopoulos B."/>
            <person name="Lipzen A."/>
            <person name="Chen C."/>
            <person name="Yanf M."/>
            <person name="Daum C."/>
            <person name="Ng V."/>
            <person name="Clum A."/>
            <person name="Steindorff A."/>
            <person name="Ohm R."/>
            <person name="Martin F."/>
            <person name="Silar P."/>
            <person name="Natvig D."/>
            <person name="Lalanne C."/>
            <person name="Gautier V."/>
            <person name="Ament-Velasquez S.L."/>
            <person name="Kruys A."/>
            <person name="Hutchinson M.I."/>
            <person name="Powell A.J."/>
            <person name="Barry K."/>
            <person name="Miller A.N."/>
            <person name="Grigoriev I.V."/>
            <person name="Debuchy R."/>
            <person name="Gladieux P."/>
            <person name="Thoren M.H."/>
            <person name="Johannesson H."/>
        </authorList>
    </citation>
    <scope>NUCLEOTIDE SEQUENCE</scope>
    <source>
        <strain evidence="1">CBS 626.80</strain>
    </source>
</reference>
<organism evidence="1 2">
    <name type="scientific">Pseudoneurospora amorphoporcata</name>
    <dbReference type="NCBI Taxonomy" id="241081"/>
    <lineage>
        <taxon>Eukaryota</taxon>
        <taxon>Fungi</taxon>
        <taxon>Dikarya</taxon>
        <taxon>Ascomycota</taxon>
        <taxon>Pezizomycotina</taxon>
        <taxon>Sordariomycetes</taxon>
        <taxon>Sordariomycetidae</taxon>
        <taxon>Sordariales</taxon>
        <taxon>Sordariaceae</taxon>
        <taxon>Pseudoneurospora</taxon>
    </lineage>
</organism>
<evidence type="ECO:0000313" key="2">
    <source>
        <dbReference type="Proteomes" id="UP001303222"/>
    </source>
</evidence>